<evidence type="ECO:0000256" key="5">
    <source>
        <dbReference type="ARBA" id="ARBA00023163"/>
    </source>
</evidence>
<evidence type="ECO:0000256" key="6">
    <source>
        <dbReference type="ARBA" id="ARBA00023242"/>
    </source>
</evidence>
<dbReference type="PANTHER" id="PTHR31072">
    <property type="entry name" value="TRANSCRIPTION FACTOR TCP4-RELATED"/>
    <property type="match status" value="1"/>
</dbReference>
<dbReference type="AlphaFoldDB" id="A0A346D3Q2"/>
<keyword evidence="2" id="KW-0217">Developmental protein</keyword>
<organism evidence="10">
    <name type="scientific">Inula linariifolia</name>
    <dbReference type="NCBI Taxonomy" id="1586302"/>
    <lineage>
        <taxon>Eukaryota</taxon>
        <taxon>Viridiplantae</taxon>
        <taxon>Streptophyta</taxon>
        <taxon>Embryophyta</taxon>
        <taxon>Tracheophyta</taxon>
        <taxon>Spermatophyta</taxon>
        <taxon>Magnoliopsida</taxon>
        <taxon>eudicotyledons</taxon>
        <taxon>Gunneridae</taxon>
        <taxon>Pentapetalae</taxon>
        <taxon>asterids</taxon>
        <taxon>campanulids</taxon>
        <taxon>Asterales</taxon>
        <taxon>Asteraceae</taxon>
        <taxon>Asteroideae</taxon>
        <taxon>Inuleae</taxon>
        <taxon>Inulinae</taxon>
        <taxon>Inula</taxon>
    </lineage>
</organism>
<dbReference type="PROSITE" id="PS51369">
    <property type="entry name" value="TCP"/>
    <property type="match status" value="1"/>
</dbReference>
<dbReference type="GO" id="GO:0043565">
    <property type="term" value="F:sequence-specific DNA binding"/>
    <property type="evidence" value="ECO:0007669"/>
    <property type="project" value="TreeGrafter"/>
</dbReference>
<feature type="domain" description="R" evidence="9">
    <location>
        <begin position="229"/>
        <end position="246"/>
    </location>
</feature>
<feature type="compositionally biased region" description="Basic and acidic residues" evidence="7">
    <location>
        <begin position="234"/>
        <end position="246"/>
    </location>
</feature>
<dbReference type="GO" id="GO:0003700">
    <property type="term" value="F:DNA-binding transcription factor activity"/>
    <property type="evidence" value="ECO:0007669"/>
    <property type="project" value="InterPro"/>
</dbReference>
<evidence type="ECO:0000256" key="4">
    <source>
        <dbReference type="ARBA" id="ARBA00023125"/>
    </source>
</evidence>
<evidence type="ECO:0000259" key="9">
    <source>
        <dbReference type="PROSITE" id="PS51370"/>
    </source>
</evidence>
<evidence type="ECO:0000259" key="8">
    <source>
        <dbReference type="PROSITE" id="PS51369"/>
    </source>
</evidence>
<evidence type="ECO:0000256" key="1">
    <source>
        <dbReference type="ARBA" id="ARBA00004123"/>
    </source>
</evidence>
<proteinExistence type="predicted"/>
<dbReference type="GO" id="GO:0005634">
    <property type="term" value="C:nucleus"/>
    <property type="evidence" value="ECO:0007669"/>
    <property type="project" value="UniProtKB-SubCell"/>
</dbReference>
<name>A0A346D3Q2_9ASTR</name>
<keyword evidence="3" id="KW-0805">Transcription regulation</keyword>
<evidence type="ECO:0000256" key="2">
    <source>
        <dbReference type="ARBA" id="ARBA00022473"/>
    </source>
</evidence>
<feature type="region of interest" description="Disordered" evidence="7">
    <location>
        <begin position="1"/>
        <end position="22"/>
    </location>
</feature>
<protein>
    <submittedName>
        <fullName evidence="10">Cycloidea-like protein</fullName>
    </submittedName>
</protein>
<keyword evidence="5" id="KW-0804">Transcription</keyword>
<evidence type="ECO:0000313" key="10">
    <source>
        <dbReference type="EMBL" id="AXM05070.1"/>
    </source>
</evidence>
<dbReference type="PANTHER" id="PTHR31072:SF224">
    <property type="entry name" value="TRANSCRIPTION FACTOR TCP1"/>
    <property type="match status" value="1"/>
</dbReference>
<comment type="subcellular location">
    <subcellularLocation>
        <location evidence="1">Nucleus</location>
    </subcellularLocation>
</comment>
<evidence type="ECO:0000256" key="3">
    <source>
        <dbReference type="ARBA" id="ARBA00023015"/>
    </source>
</evidence>
<feature type="region of interest" description="Disordered" evidence="7">
    <location>
        <begin position="234"/>
        <end position="256"/>
    </location>
</feature>
<dbReference type="Pfam" id="PF03634">
    <property type="entry name" value="TCP"/>
    <property type="match status" value="1"/>
</dbReference>
<dbReference type="EMBL" id="MG593485">
    <property type="protein sequence ID" value="AXM05070.1"/>
    <property type="molecule type" value="Genomic_DNA"/>
</dbReference>
<reference evidence="10" key="1">
    <citation type="journal article" date="2018" name="Front. Plant Sci.">
        <title>Patterning the Asteraceae Capitulum: Duplications and Differential Expression of the Flower Symmetry CYC2-Like Genes.</title>
        <authorList>
            <person name="Chen J."/>
            <person name="Shen C.Z."/>
            <person name="Guo Y.P."/>
            <person name="Rao G.Y."/>
        </authorList>
    </citation>
    <scope>NUCLEOTIDE SEQUENCE</scope>
</reference>
<evidence type="ECO:0000256" key="7">
    <source>
        <dbReference type="SAM" id="MobiDB-lite"/>
    </source>
</evidence>
<dbReference type="GO" id="GO:2000032">
    <property type="term" value="P:regulation of secondary shoot formation"/>
    <property type="evidence" value="ECO:0007669"/>
    <property type="project" value="TreeGrafter"/>
</dbReference>
<keyword evidence="4" id="KW-0238">DNA-binding</keyword>
<dbReference type="InterPro" id="IPR005333">
    <property type="entry name" value="Transcription_factor_TCP"/>
</dbReference>
<dbReference type="PROSITE" id="PS51370">
    <property type="entry name" value="R"/>
    <property type="match status" value="1"/>
</dbReference>
<sequence>MFSSNPFSQVPSSTTNVFSPPNSFFDHQKDHELHFNYHQRIQTPFISGDILFHTYNTPAPPPVTGNVSAQFSEGSVLQDCEDVHDDLSDSVISPYKKKIATSKKDGHSKIYTARGPRDRRVRLSIDIARKFFCLQDLLGFDKASKTLDWLLTKSLTAIKDLVEETNQCSSSTLADQSKVKFLETIKGDSDEENNCQKKKSVAKFGDGKKKKVTQSRCKLAGSVESFVRDQSRAEARARARERTKEKIRVKKNFKSK</sequence>
<dbReference type="InterPro" id="IPR017887">
    <property type="entry name" value="TF_TCP_subgr"/>
</dbReference>
<feature type="compositionally biased region" description="Basic residues" evidence="7">
    <location>
        <begin position="247"/>
        <end position="256"/>
    </location>
</feature>
<feature type="domain" description="TCP" evidence="8">
    <location>
        <begin position="103"/>
        <end position="161"/>
    </location>
</feature>
<dbReference type="InterPro" id="IPR017888">
    <property type="entry name" value="CYC/TB1_R_domain"/>
</dbReference>
<accession>A0A346D3Q2</accession>
<keyword evidence="6" id="KW-0539">Nucleus</keyword>